<dbReference type="InterPro" id="IPR000172">
    <property type="entry name" value="GMC_OxRdtase_N"/>
</dbReference>
<dbReference type="PROSITE" id="PS00623">
    <property type="entry name" value="GMC_OXRED_1"/>
    <property type="match status" value="1"/>
</dbReference>
<keyword evidence="3 5" id="KW-0285">Flavoprotein</keyword>
<dbReference type="Gene3D" id="3.50.50.60">
    <property type="entry name" value="FAD/NAD(P)-binding domain"/>
    <property type="match status" value="1"/>
</dbReference>
<dbReference type="RefSeq" id="WP_116615200.1">
    <property type="nucleotide sequence ID" value="NZ_CAJZAT010000224.1"/>
</dbReference>
<protein>
    <submittedName>
        <fullName evidence="8">Choline dehydrogenase-like flavoprotein</fullName>
    </submittedName>
</protein>
<dbReference type="PANTHER" id="PTHR11552">
    <property type="entry name" value="GLUCOSE-METHANOL-CHOLINE GMC OXIDOREDUCTASE"/>
    <property type="match status" value="1"/>
</dbReference>
<reference evidence="8 9" key="1">
    <citation type="submission" date="2018-05" db="EMBL/GenBank/DDBJ databases">
        <title>Genomic Encyclopedia of Type Strains, Phase IV (KMG-V): Genome sequencing to study the core and pangenomes of soil and plant-associated prokaryotes.</title>
        <authorList>
            <person name="Whitman W."/>
        </authorList>
    </citation>
    <scope>NUCLEOTIDE SEQUENCE [LARGE SCALE GENOMIC DNA]</scope>
    <source>
        <strain evidence="8 9">SCZa-39</strain>
    </source>
</reference>
<name>A0ABX5K837_9BURK</name>
<dbReference type="PANTHER" id="PTHR11552:SF147">
    <property type="entry name" value="CHOLINE DEHYDROGENASE, MITOCHONDRIAL"/>
    <property type="match status" value="1"/>
</dbReference>
<comment type="caution">
    <text evidence="8">The sequence shown here is derived from an EMBL/GenBank/DDBJ whole genome shotgun (WGS) entry which is preliminary data.</text>
</comment>
<dbReference type="Pfam" id="PF05199">
    <property type="entry name" value="GMC_oxred_C"/>
    <property type="match status" value="1"/>
</dbReference>
<dbReference type="Pfam" id="PF00732">
    <property type="entry name" value="GMC_oxred_N"/>
    <property type="match status" value="1"/>
</dbReference>
<evidence type="ECO:0000313" key="9">
    <source>
        <dbReference type="Proteomes" id="UP000245712"/>
    </source>
</evidence>
<evidence type="ECO:0000313" key="8">
    <source>
        <dbReference type="EMBL" id="PVX60038.1"/>
    </source>
</evidence>
<feature type="domain" description="Glucose-methanol-choline oxidoreductase N-terminal" evidence="7">
    <location>
        <begin position="280"/>
        <end position="294"/>
    </location>
</feature>
<dbReference type="InterPro" id="IPR007867">
    <property type="entry name" value="GMC_OxRtase_C"/>
</dbReference>
<dbReference type="InterPro" id="IPR036188">
    <property type="entry name" value="FAD/NAD-bd_sf"/>
</dbReference>
<evidence type="ECO:0000256" key="4">
    <source>
        <dbReference type="ARBA" id="ARBA00022827"/>
    </source>
</evidence>
<dbReference type="SUPFAM" id="SSF54373">
    <property type="entry name" value="FAD-linked reductases, C-terminal domain"/>
    <property type="match status" value="1"/>
</dbReference>
<evidence type="ECO:0000256" key="5">
    <source>
        <dbReference type="RuleBase" id="RU003968"/>
    </source>
</evidence>
<dbReference type="InterPro" id="IPR012132">
    <property type="entry name" value="GMC_OxRdtase"/>
</dbReference>
<evidence type="ECO:0000256" key="3">
    <source>
        <dbReference type="ARBA" id="ARBA00022630"/>
    </source>
</evidence>
<keyword evidence="9" id="KW-1185">Reference proteome</keyword>
<dbReference type="EMBL" id="QEOB01000048">
    <property type="protein sequence ID" value="PVX60038.1"/>
    <property type="molecule type" value="Genomic_DNA"/>
</dbReference>
<dbReference type="PROSITE" id="PS51257">
    <property type="entry name" value="PROKAR_LIPOPROTEIN"/>
    <property type="match status" value="1"/>
</dbReference>
<proteinExistence type="inferred from homology"/>
<organism evidence="8 9">
    <name type="scientific">Paraburkholderia unamae</name>
    <dbReference type="NCBI Taxonomy" id="219649"/>
    <lineage>
        <taxon>Bacteria</taxon>
        <taxon>Pseudomonadati</taxon>
        <taxon>Pseudomonadota</taxon>
        <taxon>Betaproteobacteria</taxon>
        <taxon>Burkholderiales</taxon>
        <taxon>Burkholderiaceae</taxon>
        <taxon>Paraburkholderia</taxon>
    </lineage>
</organism>
<evidence type="ECO:0000259" key="6">
    <source>
        <dbReference type="PROSITE" id="PS00623"/>
    </source>
</evidence>
<gene>
    <name evidence="8" type="ORF">C7402_14826</name>
</gene>
<comment type="similarity">
    <text evidence="2 5">Belongs to the GMC oxidoreductase family.</text>
</comment>
<dbReference type="SUPFAM" id="SSF51905">
    <property type="entry name" value="FAD/NAD(P)-binding domain"/>
    <property type="match status" value="1"/>
</dbReference>
<accession>A0ABX5K837</accession>
<dbReference type="Gene3D" id="3.30.560.10">
    <property type="entry name" value="Glucose Oxidase, domain 3"/>
    <property type="match status" value="1"/>
</dbReference>
<feature type="domain" description="Glucose-methanol-choline oxidoreductase N-terminal" evidence="6">
    <location>
        <begin position="96"/>
        <end position="119"/>
    </location>
</feature>
<keyword evidence="4 5" id="KW-0274">FAD</keyword>
<dbReference type="PROSITE" id="PS00624">
    <property type="entry name" value="GMC_OXRED_2"/>
    <property type="match status" value="1"/>
</dbReference>
<dbReference type="Proteomes" id="UP000245712">
    <property type="component" value="Unassembled WGS sequence"/>
</dbReference>
<evidence type="ECO:0000256" key="2">
    <source>
        <dbReference type="ARBA" id="ARBA00010790"/>
    </source>
</evidence>
<dbReference type="PIRSF" id="PIRSF000137">
    <property type="entry name" value="Alcohol_oxidase"/>
    <property type="match status" value="1"/>
</dbReference>
<comment type="cofactor">
    <cofactor evidence="1">
        <name>FAD</name>
        <dbReference type="ChEBI" id="CHEBI:57692"/>
    </cofactor>
</comment>
<sequence length="565" mass="60522">MNRTAEKGNATPVAELEFDYVVIGAGSAGCAIAARLADASSASVALVEAGPSDHHYSVWAPLGIAATVPRAGPRNYALHTEPQAGLLGRRSYQPRGRGLGGSSSINGMVYIRGHRVDFDAWANAGCTGWAYEDVLPYFRRSEANERCADGHESAYHGAGGPLHVSELRSPNPFSRHFIDAALQAGLKPNPDFNGAEQEGVGLYQVTQRNGERWNTARAYLHGGHRADIAHNGGRERLAVLTEAQAQRIVFEGARAVAVEIVRGGQTQRVRARREIVLSAGAFHSPQLLMASGIGPAAHLREFGIDVVHDAPQVGQNLQDHLDIIVNKQVASTELFGRSVPGLLRLAREIHRYRRTRTGMVTSNLAEAGAFVRSAPGLAAPDLQLHFVPAMLGNRGEGKPPRGHGYSCHACVLRPHSRGEVRLRSPHMHDAPAIDPRFLADERDLDGMVAGVKLVRRIFAQEALARHGGRELFTAGIANGAAGDDASDEAARTFVRRNADTVYHPVGTCRMGADAQSVVDPQLRVRGVTGLRVVDASIMPTLVGGNTNAAAIMIAEKAADLMRQTV</sequence>
<evidence type="ECO:0000256" key="1">
    <source>
        <dbReference type="ARBA" id="ARBA00001974"/>
    </source>
</evidence>
<evidence type="ECO:0000259" key="7">
    <source>
        <dbReference type="PROSITE" id="PS00624"/>
    </source>
</evidence>